<reference evidence="8 9" key="1">
    <citation type="submission" date="2019-06" db="EMBL/GenBank/DDBJ databases">
        <title>Sequencing the genomes of 1000 actinobacteria strains.</title>
        <authorList>
            <person name="Klenk H.-P."/>
        </authorList>
    </citation>
    <scope>NUCLEOTIDE SEQUENCE [LARGE SCALE GENOMIC DNA]</scope>
    <source>
        <strain evidence="8 9">DSM 45456</strain>
    </source>
</reference>
<dbReference type="UniPathway" id="UPA00539"/>
<evidence type="ECO:0000259" key="7">
    <source>
        <dbReference type="Pfam" id="PF12706"/>
    </source>
</evidence>
<dbReference type="Proteomes" id="UP000316628">
    <property type="component" value="Unassembled WGS sequence"/>
</dbReference>
<sequence>MKVVVLGTAAGGGVPQWNCACGPCAAVRSGRLPARTQDAVAVSGDGVRWWLVNASPDIGAQLAATPDLAPGPGPRDTPVRGVLCTDAELDHTLGLGVLRGAPGLTVHAPAAVLHALAPTRAVLGTYGEWEWRQVEPGQPFELAGGVEVTAFGVGGKRPRYAADAPGPWVVAYRFRDPATGGVLLYAPCLASWPDGFDALVAEADVVLLDGTFHGPAEMGAATGRPSGQAAMGHLPIADSLPRLRRHPSTRRIYTHLNNTNPVLDPASPEHAEVTAAGAEVVPDGTVIALQPALGG</sequence>
<comment type="pathway">
    <text evidence="1 6">Cofactor biosynthesis; pyrroloquinoline quinone biosynthesis.</text>
</comment>
<dbReference type="HAMAP" id="MF_00653">
    <property type="entry name" value="PQQ_syn_PqqB"/>
    <property type="match status" value="1"/>
</dbReference>
<dbReference type="GO" id="GO:0018189">
    <property type="term" value="P:pyrroloquinoline quinone biosynthetic process"/>
    <property type="evidence" value="ECO:0007669"/>
    <property type="project" value="UniProtKB-UniRule"/>
</dbReference>
<comment type="caution">
    <text evidence="8">The sequence shown here is derived from an EMBL/GenBank/DDBJ whole genome shotgun (WGS) entry which is preliminary data.</text>
</comment>
<dbReference type="InterPro" id="IPR001279">
    <property type="entry name" value="Metallo-B-lactamas"/>
</dbReference>
<evidence type="ECO:0000256" key="3">
    <source>
        <dbReference type="ARBA" id="ARBA00015084"/>
    </source>
</evidence>
<comment type="function">
    <text evidence="6">May be involved in the transport of PQQ or its precursor to the periplasm.</text>
</comment>
<organism evidence="8 9">
    <name type="scientific">Saccharothrix saharensis</name>
    <dbReference type="NCBI Taxonomy" id="571190"/>
    <lineage>
        <taxon>Bacteria</taxon>
        <taxon>Bacillati</taxon>
        <taxon>Actinomycetota</taxon>
        <taxon>Actinomycetes</taxon>
        <taxon>Pseudonocardiales</taxon>
        <taxon>Pseudonocardiaceae</taxon>
        <taxon>Saccharothrix</taxon>
    </lineage>
</organism>
<keyword evidence="4 6" id="KW-0813">Transport</keyword>
<evidence type="ECO:0000256" key="6">
    <source>
        <dbReference type="HAMAP-Rule" id="MF_00653"/>
    </source>
</evidence>
<gene>
    <name evidence="6" type="primary">pqqB</name>
    <name evidence="8" type="ORF">FHX81_3551</name>
</gene>
<dbReference type="AlphaFoldDB" id="A0A543JEF9"/>
<proteinExistence type="inferred from homology"/>
<dbReference type="SUPFAM" id="SSF56281">
    <property type="entry name" value="Metallo-hydrolase/oxidoreductase"/>
    <property type="match status" value="1"/>
</dbReference>
<keyword evidence="9" id="KW-1185">Reference proteome</keyword>
<name>A0A543JEF9_9PSEU</name>
<dbReference type="RefSeq" id="WP_141979187.1">
    <property type="nucleotide sequence ID" value="NZ_VFPP01000001.1"/>
</dbReference>
<evidence type="ECO:0000256" key="2">
    <source>
        <dbReference type="ARBA" id="ARBA00008481"/>
    </source>
</evidence>
<comment type="similarity">
    <text evidence="2 6">Belongs to the PqqB family.</text>
</comment>
<dbReference type="InterPro" id="IPR036866">
    <property type="entry name" value="RibonucZ/Hydroxyglut_hydro"/>
</dbReference>
<dbReference type="Pfam" id="PF12706">
    <property type="entry name" value="Lactamase_B_2"/>
    <property type="match status" value="1"/>
</dbReference>
<protein>
    <recommendedName>
        <fullName evidence="3 6">Coenzyme PQQ synthesis protein B</fullName>
    </recommendedName>
    <alternativeName>
        <fullName evidence="6">Pyrroloquinoline quinone biosynthesis protein B</fullName>
    </alternativeName>
</protein>
<dbReference type="InterPro" id="IPR011842">
    <property type="entry name" value="PQQ_synth_PqqB"/>
</dbReference>
<evidence type="ECO:0000256" key="5">
    <source>
        <dbReference type="ARBA" id="ARBA00022905"/>
    </source>
</evidence>
<dbReference type="EMBL" id="VFPP01000001">
    <property type="protein sequence ID" value="TQM81190.1"/>
    <property type="molecule type" value="Genomic_DNA"/>
</dbReference>
<evidence type="ECO:0000313" key="9">
    <source>
        <dbReference type="Proteomes" id="UP000316628"/>
    </source>
</evidence>
<feature type="domain" description="Metallo-beta-lactamase" evidence="7">
    <location>
        <begin position="48"/>
        <end position="255"/>
    </location>
</feature>
<dbReference type="Gene3D" id="3.60.15.10">
    <property type="entry name" value="Ribonuclease Z/Hydroxyacylglutathione hydrolase-like"/>
    <property type="match status" value="1"/>
</dbReference>
<dbReference type="NCBIfam" id="TIGR02108">
    <property type="entry name" value="PQQ_syn_pqqB"/>
    <property type="match status" value="1"/>
</dbReference>
<dbReference type="OrthoDB" id="9778305at2"/>
<evidence type="ECO:0000256" key="1">
    <source>
        <dbReference type="ARBA" id="ARBA00004886"/>
    </source>
</evidence>
<evidence type="ECO:0000256" key="4">
    <source>
        <dbReference type="ARBA" id="ARBA00022448"/>
    </source>
</evidence>
<keyword evidence="5 6" id="KW-0884">PQQ biosynthesis</keyword>
<accession>A0A543JEF9</accession>
<evidence type="ECO:0000313" key="8">
    <source>
        <dbReference type="EMBL" id="TQM81190.1"/>
    </source>
</evidence>